<gene>
    <name evidence="2" type="ORF">Q766_13135</name>
</gene>
<evidence type="ECO:0000313" key="3">
    <source>
        <dbReference type="Proteomes" id="UP000030111"/>
    </source>
</evidence>
<evidence type="ECO:0008006" key="4">
    <source>
        <dbReference type="Google" id="ProtNLM"/>
    </source>
</evidence>
<dbReference type="RefSeq" id="WP_026990205.1">
    <property type="nucleotide sequence ID" value="NZ_AUGP01000017.1"/>
</dbReference>
<keyword evidence="1" id="KW-0732">Signal</keyword>
<feature type="signal peptide" evidence="1">
    <location>
        <begin position="1"/>
        <end position="16"/>
    </location>
</feature>
<accession>A0A0A2MVZ5</accession>
<dbReference type="OrthoDB" id="1362915at2"/>
<keyword evidence="3" id="KW-1185">Reference proteome</keyword>
<sequence length="166" mass="18529">MKKILLLLLVTLPALAQNGFKVEGNALVWERVFPAANSDIAAVLSRDPNLKVASFMDNVYKGLGFDIKNTCNGETALMKSNVKFQFLIMVNHDSYVVKLREVKFLEKYGPMQARTRANAYEQYFLDGTKIKDDATTQQNMTCLDTFLTSLFSPAPATTESKAMTSN</sequence>
<organism evidence="2 3">
    <name type="scientific">Flavobacterium subsaxonicum WB 4.1-42 = DSM 21790</name>
    <dbReference type="NCBI Taxonomy" id="1121898"/>
    <lineage>
        <taxon>Bacteria</taxon>
        <taxon>Pseudomonadati</taxon>
        <taxon>Bacteroidota</taxon>
        <taxon>Flavobacteriia</taxon>
        <taxon>Flavobacteriales</taxon>
        <taxon>Flavobacteriaceae</taxon>
        <taxon>Flavobacterium</taxon>
    </lineage>
</organism>
<dbReference type="Proteomes" id="UP000030111">
    <property type="component" value="Unassembled WGS sequence"/>
</dbReference>
<dbReference type="AlphaFoldDB" id="A0A0A2MVZ5"/>
<dbReference type="eggNOG" id="ENOG502ZYID">
    <property type="taxonomic scope" value="Bacteria"/>
</dbReference>
<reference evidence="2 3" key="1">
    <citation type="submission" date="2013-09" db="EMBL/GenBank/DDBJ databases">
        <authorList>
            <person name="Zeng Z."/>
            <person name="Chen C."/>
        </authorList>
    </citation>
    <scope>NUCLEOTIDE SEQUENCE [LARGE SCALE GENOMIC DNA]</scope>
    <source>
        <strain evidence="2 3">WB 4.1-42</strain>
    </source>
</reference>
<name>A0A0A2MVZ5_9FLAO</name>
<dbReference type="EMBL" id="JRLY01000010">
    <property type="protein sequence ID" value="KGO92400.1"/>
    <property type="molecule type" value="Genomic_DNA"/>
</dbReference>
<feature type="chain" id="PRO_5002003837" description="DUF4468 domain-containing protein" evidence="1">
    <location>
        <begin position="17"/>
        <end position="166"/>
    </location>
</feature>
<comment type="caution">
    <text evidence="2">The sequence shown here is derived from an EMBL/GenBank/DDBJ whole genome shotgun (WGS) entry which is preliminary data.</text>
</comment>
<evidence type="ECO:0000256" key="1">
    <source>
        <dbReference type="SAM" id="SignalP"/>
    </source>
</evidence>
<evidence type="ECO:0000313" key="2">
    <source>
        <dbReference type="EMBL" id="KGO92400.1"/>
    </source>
</evidence>
<proteinExistence type="predicted"/>
<protein>
    <recommendedName>
        <fullName evidence="4">DUF4468 domain-containing protein</fullName>
    </recommendedName>
</protein>